<evidence type="ECO:0000256" key="7">
    <source>
        <dbReference type="ARBA" id="ARBA00022840"/>
    </source>
</evidence>
<keyword evidence="4" id="KW-0677">Repeat</keyword>
<dbReference type="GO" id="GO:0005886">
    <property type="term" value="C:plasma membrane"/>
    <property type="evidence" value="ECO:0007669"/>
    <property type="project" value="UniProtKB-ARBA"/>
</dbReference>
<proteinExistence type="inferred from homology"/>
<dbReference type="PANTHER" id="PTHR11139">
    <property type="entry name" value="ATAXIA TELANGIECTASIA MUTATED ATM -RELATED"/>
    <property type="match status" value="1"/>
</dbReference>
<dbReference type="GO" id="GO:0031931">
    <property type="term" value="C:TORC1 complex"/>
    <property type="evidence" value="ECO:0007669"/>
    <property type="project" value="TreeGrafter"/>
</dbReference>
<dbReference type="InterPro" id="IPR018936">
    <property type="entry name" value="PI3/4_kinase_CS"/>
</dbReference>
<dbReference type="GO" id="GO:0044877">
    <property type="term" value="F:protein-containing complex binding"/>
    <property type="evidence" value="ECO:0007669"/>
    <property type="project" value="InterPro"/>
</dbReference>
<dbReference type="InterPro" id="IPR000403">
    <property type="entry name" value="PI3/4_kinase_cat_dom"/>
</dbReference>
<dbReference type="Pfam" id="PF08771">
    <property type="entry name" value="FRB_dom"/>
    <property type="match status" value="1"/>
</dbReference>
<dbReference type="Pfam" id="PF02259">
    <property type="entry name" value="FAT"/>
    <property type="match status" value="1"/>
</dbReference>
<dbReference type="FunFam" id="1.20.120.150:FF:000001">
    <property type="entry name" value="Serine/threonine-protein kinase TOR"/>
    <property type="match status" value="1"/>
</dbReference>
<dbReference type="PROSITE" id="PS00915">
    <property type="entry name" value="PI3_4_KINASE_1"/>
    <property type="match status" value="1"/>
</dbReference>
<dbReference type="PROSITE" id="PS00916">
    <property type="entry name" value="PI3_4_KINASE_2"/>
    <property type="match status" value="1"/>
</dbReference>
<dbReference type="GO" id="GO:0004674">
    <property type="term" value="F:protein serine/threonine kinase activity"/>
    <property type="evidence" value="ECO:0007669"/>
    <property type="project" value="UniProtKB-KW"/>
</dbReference>
<dbReference type="InterPro" id="IPR009076">
    <property type="entry name" value="FRB_dom"/>
</dbReference>
<dbReference type="SMART" id="SM01343">
    <property type="entry name" value="FATC"/>
    <property type="match status" value="1"/>
</dbReference>
<dbReference type="Proteomes" id="UP000193467">
    <property type="component" value="Unassembled WGS sequence"/>
</dbReference>
<feature type="domain" description="FATC" evidence="15">
    <location>
        <begin position="2319"/>
        <end position="2351"/>
    </location>
</feature>
<dbReference type="InterPro" id="IPR036738">
    <property type="entry name" value="FRB_sf"/>
</dbReference>
<dbReference type="PROSITE" id="PS50290">
    <property type="entry name" value="PI3_4_KINASE_3"/>
    <property type="match status" value="1"/>
</dbReference>
<dbReference type="GO" id="GO:0080090">
    <property type="term" value="P:regulation of primary metabolic process"/>
    <property type="evidence" value="ECO:0007669"/>
    <property type="project" value="UniProtKB-ARBA"/>
</dbReference>
<reference evidence="16 17" key="1">
    <citation type="submission" date="2016-07" db="EMBL/GenBank/DDBJ databases">
        <title>Pervasive Adenine N6-methylation of Active Genes in Fungi.</title>
        <authorList>
            <consortium name="DOE Joint Genome Institute"/>
            <person name="Mondo S.J."/>
            <person name="Dannebaum R.O."/>
            <person name="Kuo R.C."/>
            <person name="Labutti K."/>
            <person name="Haridas S."/>
            <person name="Kuo A."/>
            <person name="Salamov A."/>
            <person name="Ahrendt S.R."/>
            <person name="Lipzen A."/>
            <person name="Sullivan W."/>
            <person name="Andreopoulos W.B."/>
            <person name="Clum A."/>
            <person name="Lindquist E."/>
            <person name="Daum C."/>
            <person name="Ramamoorthy G.K."/>
            <person name="Gryganskyi A."/>
            <person name="Culley D."/>
            <person name="Magnuson J.K."/>
            <person name="James T.Y."/>
            <person name="O'Malley M.A."/>
            <person name="Stajich J.E."/>
            <person name="Spatafora J.W."/>
            <person name="Visel A."/>
            <person name="Grigoriev I.V."/>
        </authorList>
    </citation>
    <scope>NUCLEOTIDE SEQUENCE [LARGE SCALE GENOMIC DNA]</scope>
    <source>
        <strain evidence="16 17">62-1032</strain>
    </source>
</reference>
<dbReference type="PANTHER" id="PTHR11139:SF9">
    <property type="entry name" value="SERINE_THREONINE-PROTEIN KINASE MTOR"/>
    <property type="match status" value="1"/>
</dbReference>
<comment type="similarity">
    <text evidence="1 11">Belongs to the PI3/PI4-kinase family.</text>
</comment>
<dbReference type="InterPro" id="IPR011009">
    <property type="entry name" value="Kinase-like_dom_sf"/>
</dbReference>
<dbReference type="Gene3D" id="1.10.1070.11">
    <property type="entry name" value="Phosphatidylinositol 3-/4-kinase, catalytic domain"/>
    <property type="match status" value="1"/>
</dbReference>
<dbReference type="Gene3D" id="1.25.10.10">
    <property type="entry name" value="Leucine-rich Repeat Variant"/>
    <property type="match status" value="3"/>
</dbReference>
<accession>A0A1Y2G3P1</accession>
<feature type="domain" description="FAT" evidence="14">
    <location>
        <begin position="1255"/>
        <end position="1806"/>
    </location>
</feature>
<dbReference type="EMBL" id="MCGR01000001">
    <property type="protein sequence ID" value="ORY92545.1"/>
    <property type="molecule type" value="Genomic_DNA"/>
</dbReference>
<comment type="catalytic activity">
    <reaction evidence="9 11">
        <text>L-threonyl-[protein] + ATP = O-phospho-L-threonyl-[protein] + ADP + H(+)</text>
        <dbReference type="Rhea" id="RHEA:46608"/>
        <dbReference type="Rhea" id="RHEA-COMP:11060"/>
        <dbReference type="Rhea" id="RHEA-COMP:11605"/>
        <dbReference type="ChEBI" id="CHEBI:15378"/>
        <dbReference type="ChEBI" id="CHEBI:30013"/>
        <dbReference type="ChEBI" id="CHEBI:30616"/>
        <dbReference type="ChEBI" id="CHEBI:61977"/>
        <dbReference type="ChEBI" id="CHEBI:456216"/>
        <dbReference type="EC" id="2.7.11.1"/>
    </reaction>
</comment>
<evidence type="ECO:0000256" key="2">
    <source>
        <dbReference type="ARBA" id="ARBA00022527"/>
    </source>
</evidence>
<dbReference type="FunFam" id="1.25.10.10:FF:000371">
    <property type="entry name" value="Serine/threonine-protein kinase TOR"/>
    <property type="match status" value="1"/>
</dbReference>
<dbReference type="InterPro" id="IPR011989">
    <property type="entry name" value="ARM-like"/>
</dbReference>
<dbReference type="PROSITE" id="PS51189">
    <property type="entry name" value="FAT"/>
    <property type="match status" value="1"/>
</dbReference>
<name>A0A1Y2G3P1_9BASI</name>
<dbReference type="InterPro" id="IPR057564">
    <property type="entry name" value="HEAT_ATR"/>
</dbReference>
<evidence type="ECO:0000256" key="1">
    <source>
        <dbReference type="ARBA" id="ARBA00011031"/>
    </source>
</evidence>
<dbReference type="InterPro" id="IPR050517">
    <property type="entry name" value="DDR_Repair_Kinase"/>
</dbReference>
<dbReference type="Gene3D" id="1.20.120.150">
    <property type="entry name" value="FKBP12-rapamycin binding domain"/>
    <property type="match status" value="1"/>
</dbReference>
<gene>
    <name evidence="16" type="ORF">BCR35DRAFT_297996</name>
</gene>
<feature type="domain" description="PI3K/PI4K catalytic" evidence="13">
    <location>
        <begin position="1980"/>
        <end position="2291"/>
    </location>
</feature>
<protein>
    <recommendedName>
        <fullName evidence="11">Serine/threonine-protein kinase TOR</fullName>
        <ecNumber evidence="11">2.7.11.1</ecNumber>
    </recommendedName>
</protein>
<dbReference type="InterPro" id="IPR003151">
    <property type="entry name" value="PIK-rel_kinase_FAT"/>
</dbReference>
<dbReference type="Gene3D" id="3.30.1010.10">
    <property type="entry name" value="Phosphatidylinositol 3-kinase Catalytic Subunit, Chain A, domain 4"/>
    <property type="match status" value="1"/>
</dbReference>
<dbReference type="SMART" id="SM01346">
    <property type="entry name" value="DUF3385"/>
    <property type="match status" value="1"/>
</dbReference>
<keyword evidence="8" id="KW-0131">Cell cycle</keyword>
<evidence type="ECO:0000256" key="10">
    <source>
        <dbReference type="ARBA" id="ARBA00048679"/>
    </source>
</evidence>
<dbReference type="OrthoDB" id="381190at2759"/>
<dbReference type="FunFam" id="1.10.1070.11:FF:000029">
    <property type="entry name" value="Serine/threonine-protein kinase TOR"/>
    <property type="match status" value="1"/>
</dbReference>
<dbReference type="GO" id="GO:0031932">
    <property type="term" value="C:TORC2 complex"/>
    <property type="evidence" value="ECO:0007669"/>
    <property type="project" value="TreeGrafter"/>
</dbReference>
<dbReference type="InterPro" id="IPR003152">
    <property type="entry name" value="FATC_dom"/>
</dbReference>
<feature type="region of interest" description="Disordered" evidence="12">
    <location>
        <begin position="2262"/>
        <end position="2283"/>
    </location>
</feature>
<dbReference type="Pfam" id="PF02260">
    <property type="entry name" value="FATC"/>
    <property type="match status" value="1"/>
</dbReference>
<dbReference type="GO" id="GO:0016242">
    <property type="term" value="P:negative regulation of macroautophagy"/>
    <property type="evidence" value="ECO:0007669"/>
    <property type="project" value="TreeGrafter"/>
</dbReference>
<dbReference type="GO" id="GO:0005737">
    <property type="term" value="C:cytoplasm"/>
    <property type="evidence" value="ECO:0007669"/>
    <property type="project" value="TreeGrafter"/>
</dbReference>
<evidence type="ECO:0000256" key="11">
    <source>
        <dbReference type="RuleBase" id="RU364109"/>
    </source>
</evidence>
<dbReference type="InParanoid" id="A0A1Y2G3P1"/>
<keyword evidence="2 11" id="KW-0723">Serine/threonine-protein kinase</keyword>
<dbReference type="FunFam" id="3.30.1010.10:FF:000006">
    <property type="entry name" value="Serine/threonine-protein kinase TOR"/>
    <property type="match status" value="1"/>
</dbReference>
<keyword evidence="3 11" id="KW-0808">Transferase</keyword>
<dbReference type="GO" id="GO:0005634">
    <property type="term" value="C:nucleus"/>
    <property type="evidence" value="ECO:0007669"/>
    <property type="project" value="TreeGrafter"/>
</dbReference>
<dbReference type="InterPro" id="IPR016024">
    <property type="entry name" value="ARM-type_fold"/>
</dbReference>
<dbReference type="FunCoup" id="A0A1Y2G3P1">
    <property type="interactions" value="524"/>
</dbReference>
<evidence type="ECO:0000313" key="16">
    <source>
        <dbReference type="EMBL" id="ORY92545.1"/>
    </source>
</evidence>
<organism evidence="16 17">
    <name type="scientific">Leucosporidium creatinivorum</name>
    <dbReference type="NCBI Taxonomy" id="106004"/>
    <lineage>
        <taxon>Eukaryota</taxon>
        <taxon>Fungi</taxon>
        <taxon>Dikarya</taxon>
        <taxon>Basidiomycota</taxon>
        <taxon>Pucciniomycotina</taxon>
        <taxon>Microbotryomycetes</taxon>
        <taxon>Leucosporidiales</taxon>
        <taxon>Leucosporidium</taxon>
    </lineage>
</organism>
<dbReference type="InterPro" id="IPR036940">
    <property type="entry name" value="PI3/4_kinase_cat_sf"/>
</dbReference>
<dbReference type="SMART" id="SM00146">
    <property type="entry name" value="PI3Kc"/>
    <property type="match status" value="1"/>
</dbReference>
<evidence type="ECO:0000313" key="17">
    <source>
        <dbReference type="Proteomes" id="UP000193467"/>
    </source>
</evidence>
<evidence type="ECO:0000256" key="5">
    <source>
        <dbReference type="ARBA" id="ARBA00022741"/>
    </source>
</evidence>
<dbReference type="PROSITE" id="PS51190">
    <property type="entry name" value="FATC"/>
    <property type="match status" value="1"/>
</dbReference>
<sequence length="2351" mass="264203">MSVVAKAPKADRPLDAILFDLRSKSDDTRFRAANELYNYILASSRSLSAEAFNKVYSEIHARCFALVNSSDLQDKLAGVTAIDKIVDVLGNDMSRALRLAASVQRAFPCPDPLVMTLAAKVFARLAAQGGSLMSGHVDVQVKSCIEWLQGERIEARRYAAVLVLRELTRDAPTLVYDHVPELLDNLWTALRDPKVAIREAAADALAGCLDIATQRDGQSRSEAFNLVLEQAQRGFKLNTPEAIHGSLLGYKELFLEGQTFMHERYLEVCDQILQYKDHRDPLVRRAVIELIPTLASYNHNDFTPNYLHKTMLFLLSQLKKDRGDRTTAFHAIGHVAMHVKGHMAPYLDAILINIKEGLQARGRKGAPSEDSIFQCIGMLAQSVGPALTKHMHELLDLMFAYGLSPSLHTALQQLGRDIPPLLPDIQERVLNLLSIILAGEPFTQAGAPHKNTRHDVPSSAEHRDPATIELALEILGSFNFKGIFQVNKSSASVETVDHSLGEFIRDHVIRYVEDDNPDIRRAAALSCCQVLANDPVVTQTSNNAIKLVNEVLEKLLTLAIAEPDPSIRQATISHLNPKFDRHLAQAECVRSLFIALNDEVYAIREISIKIIGRLAGLNPAYVMPSLRKTLIQLLTELEYSTASRSKEEASTLLGLLVGASQRLTKPYVLPMLNVLLPKSRDPSPSVASSILNTLGELARVGGEDVLPQLDPLMSLILDTLHDQASTQKRDSALRTLGQLSSHAGYVIDPYLDHPSLLGLLISLLKTEPAQHTRREVIRVMGVLGALDPYRHTVVEGISNDAYVEAFNPTDPTHPSNIGPSHDEYYPTIAFNALLVVFTDPSLSDHHTAVVDAIMYIFRSLRLKVVTFLPQVLPAFLNVMRTCPVGLQEYYFQNLGQLISMVKQHVRNHLAPIMTTIRDFWTSTTNPGLQVIIIDVIQSIALALDAEFKAYLPNLLPLMLQAFDHELSEPRRQNSLIKVLHAFGIFGSSLEEYLHLIIPAIVRTFEQPDVPFVLRKHAMQTVSQLCRKINFADHASRIIHPLARVLSSPAAPVELRGHAMDAMCSLLVQMGTDFVLFVPMINKSLVRNRVVHPQYESLVAKLLNGEALPHDLTFGEPVILPSSEAIVAADAGVSKLPVNQVNLKSAWEPVDRAKPDDWREWMKRLSVQLLKSSPSLSLRACANLAEVYHPLARDLFNAAFVSCWTELYDQYQEELVRAISTALAAPSLPPEITQTLLNLAEFMEHDDKVLPIPISTLGAYALKCRAYAKALHYKELEVLQDPSLQTIEELIRINNSLQQPDVSVGILIHAHQVHNLELKEEWYIELERWEDALAALQRKAQEQPDSFDVTLGRMRCLHALGEWESLAQLAQQNWTRANGDMKRKIAPLAAAASWGLAQWESMDTYITVLKHDSADRAWFRSILSIHRGQFHKAQSHINKARDLLDTELTTLVGESYNRAYDAVVRIQMLSELEEIISYKEATVAGNNERRGVIQKTWMKRLKGCKRDVDVWQRILKVRALVITPRENTEMWVKFANLCRKSGRLGLAEKTLNSLLGDDMAAPGMSGPPQVIYAHLKYMWATGAREETLTFLREFTNKLSGDLGLHPDGDHAASSELAQSGKLTEFTKLLARCYYKLGEWQSAMQDDWGSDAIPDILQSYLLATNLDPVWYKAWHAWALANSEVVSHFAKSQSEQDTIPAAVFSDHLVPSVQAFFRSIALSPGNSLQDTLRLLTLWFKYGHAQEVTTAIMEGFRSVSVDTWLEVIPQLIARIHAPSANVRKLIQHVLTDVGKAHPQALVYPLTVASKYPSAPRRRAALSIMDKMRDHSASLVEQALLVSQELIRVAILWHELWHEGLEEASRLFYGDHNIDAMFATLEPLHDMLERGPETLREISFAQTFGRDLQDARESCRRYRQYGEINDLNHAWDLYYQVFRKINKNLPTLTLLELQYVSPKLLAVKDLDLAIPGTYTTGKRIIRIASFGPTSEVFTSKQRPRKLRIVGSDGTDYNFLLKGHEDLRQDERVMQLFGLVNTLLQQDSESFKRHLTIVKYPVIPLSPNSGLLGWVNSTDTLHVLIKNYRDSRKILLNIEHRLILQMAPDFDHLCLMQKLEVFEYSLDNTTGQDFYRVLWLRSRNSEAWLDRRSNYCRTLAVMSMVGHILGLGDRHPSNLLMDRVSGRIVHVDFGDCFEVAMAREKHPEKVPFRLTRMLTSAMEVSGIEGTFKITCQHTMRVLRENKESIIAVLEAFVHDPLINWRLVQGGRQVEGKTAGGDNGPGGARRPRGDETNIYDEDAVDQINARAVQVVERVQQKLTGRDFKPTVVLTVTEQVDKLITQATSLENLSQCFIGWCPFW</sequence>
<evidence type="ECO:0000256" key="12">
    <source>
        <dbReference type="SAM" id="MobiDB-lite"/>
    </source>
</evidence>
<dbReference type="GO" id="GO:0106310">
    <property type="term" value="F:protein serine kinase activity"/>
    <property type="evidence" value="ECO:0007669"/>
    <property type="project" value="RHEA"/>
</dbReference>
<dbReference type="InterPro" id="IPR026683">
    <property type="entry name" value="TOR_cat"/>
</dbReference>
<dbReference type="InterPro" id="IPR011990">
    <property type="entry name" value="TPR-like_helical_dom_sf"/>
</dbReference>
<evidence type="ECO:0000256" key="3">
    <source>
        <dbReference type="ARBA" id="ARBA00022679"/>
    </source>
</evidence>
<keyword evidence="7 11" id="KW-0067">ATP-binding</keyword>
<dbReference type="CDD" id="cd05169">
    <property type="entry name" value="PIKKc_TOR"/>
    <property type="match status" value="1"/>
</dbReference>
<dbReference type="SUPFAM" id="SSF56112">
    <property type="entry name" value="Protein kinase-like (PK-like)"/>
    <property type="match status" value="1"/>
</dbReference>
<dbReference type="InterPro" id="IPR014009">
    <property type="entry name" value="PIK_FAT"/>
</dbReference>
<feature type="compositionally biased region" description="Gly residues" evidence="12">
    <location>
        <begin position="2266"/>
        <end position="2275"/>
    </location>
</feature>
<keyword evidence="17" id="KW-1185">Reference proteome</keyword>
<evidence type="ECO:0000256" key="9">
    <source>
        <dbReference type="ARBA" id="ARBA00047899"/>
    </source>
</evidence>
<dbReference type="GO" id="GO:0005524">
    <property type="term" value="F:ATP binding"/>
    <property type="evidence" value="ECO:0007669"/>
    <property type="project" value="UniProtKB-KW"/>
</dbReference>
<evidence type="ECO:0000256" key="8">
    <source>
        <dbReference type="ARBA" id="ARBA00023306"/>
    </source>
</evidence>
<dbReference type="Pfam" id="PF11865">
    <property type="entry name" value="mTOR_dom"/>
    <property type="match status" value="1"/>
</dbReference>
<dbReference type="GO" id="GO:0038202">
    <property type="term" value="P:TORC1 signaling"/>
    <property type="evidence" value="ECO:0007669"/>
    <property type="project" value="TreeGrafter"/>
</dbReference>
<dbReference type="Pfam" id="PF23593">
    <property type="entry name" value="HEAT_ATR"/>
    <property type="match status" value="1"/>
</dbReference>
<dbReference type="Pfam" id="PF00454">
    <property type="entry name" value="PI3_PI4_kinase"/>
    <property type="match status" value="1"/>
</dbReference>
<dbReference type="SUPFAM" id="SSF48371">
    <property type="entry name" value="ARM repeat"/>
    <property type="match status" value="2"/>
</dbReference>
<evidence type="ECO:0000256" key="6">
    <source>
        <dbReference type="ARBA" id="ARBA00022777"/>
    </source>
</evidence>
<keyword evidence="5 11" id="KW-0547">Nucleotide-binding</keyword>
<keyword evidence="6 11" id="KW-0418">Kinase</keyword>
<dbReference type="STRING" id="106004.A0A1Y2G3P1"/>
<evidence type="ECO:0000259" key="13">
    <source>
        <dbReference type="PROSITE" id="PS50290"/>
    </source>
</evidence>
<dbReference type="SUPFAM" id="SSF47212">
    <property type="entry name" value="FKBP12-rapamycin-binding domain of FKBP-rapamycin-associated protein (FRAP)"/>
    <property type="match status" value="1"/>
</dbReference>
<dbReference type="SMART" id="SM01345">
    <property type="entry name" value="Rapamycin_bind"/>
    <property type="match status" value="1"/>
</dbReference>
<evidence type="ECO:0000259" key="15">
    <source>
        <dbReference type="PROSITE" id="PS51190"/>
    </source>
</evidence>
<comment type="catalytic activity">
    <reaction evidence="10">
        <text>L-seryl-[protein] + ATP = O-phospho-L-seryl-[protein] + ADP + H(+)</text>
        <dbReference type="Rhea" id="RHEA:17989"/>
        <dbReference type="Rhea" id="RHEA-COMP:9863"/>
        <dbReference type="Rhea" id="RHEA-COMP:11604"/>
        <dbReference type="ChEBI" id="CHEBI:15378"/>
        <dbReference type="ChEBI" id="CHEBI:29999"/>
        <dbReference type="ChEBI" id="CHEBI:30616"/>
        <dbReference type="ChEBI" id="CHEBI:83421"/>
        <dbReference type="ChEBI" id="CHEBI:456216"/>
        <dbReference type="EC" id="2.7.11.1"/>
    </reaction>
</comment>
<evidence type="ECO:0000259" key="14">
    <source>
        <dbReference type="PROSITE" id="PS51189"/>
    </source>
</evidence>
<dbReference type="InterPro" id="IPR024585">
    <property type="entry name" value="mTOR_dom"/>
</dbReference>
<dbReference type="EC" id="2.7.11.1" evidence="11"/>
<evidence type="ECO:0000256" key="4">
    <source>
        <dbReference type="ARBA" id="ARBA00022737"/>
    </source>
</evidence>
<comment type="caution">
    <text evidence="16">The sequence shown here is derived from an EMBL/GenBank/DDBJ whole genome shotgun (WGS) entry which is preliminary data.</text>
</comment>
<dbReference type="Gene3D" id="1.25.40.10">
    <property type="entry name" value="Tetratricopeptide repeat domain"/>
    <property type="match status" value="1"/>
</dbReference>